<evidence type="ECO:0000256" key="2">
    <source>
        <dbReference type="ARBA" id="ARBA00022670"/>
    </source>
</evidence>
<dbReference type="EMBL" id="JACJIA010000010">
    <property type="protein sequence ID" value="MBA8955032.1"/>
    <property type="molecule type" value="Genomic_DNA"/>
</dbReference>
<dbReference type="PANTHER" id="PTHR20842">
    <property type="entry name" value="PROTEASE S51 ALPHA-ASPARTYL DIPEPTIDASE"/>
    <property type="match status" value="1"/>
</dbReference>
<evidence type="ECO:0000313" key="6">
    <source>
        <dbReference type="Proteomes" id="UP000572680"/>
    </source>
</evidence>
<dbReference type="GO" id="GO:0006508">
    <property type="term" value="P:proteolysis"/>
    <property type="evidence" value="ECO:0007669"/>
    <property type="project" value="UniProtKB-KW"/>
</dbReference>
<sequence length="219" mass="23564">MRMYLSSWRIGDHPEQMLGLLEDPAGARTAVIANAVDALPDAERRAAVEREIQALAALGLRPVEVDLRAFFDQDPGRVAAALREFPLLWVRGGNVFVLRHALARSGADRAIIELLRQDAVVYAGYSAGVCVLAPDLNGLERCDGPRAVRTAYGAPARFDGLAVLDFVVVPHIDSPGHPETEILGTVADLYRSRGTAHRTLRDGQAIVVNGPAPSTRNGT</sequence>
<comment type="caution">
    <text evidence="5">The sequence shown here is derived from an EMBL/GenBank/DDBJ whole genome shotgun (WGS) entry which is preliminary data.</text>
</comment>
<gene>
    <name evidence="5" type="ORF">HNR61_006689</name>
</gene>
<keyword evidence="6" id="KW-1185">Reference proteome</keyword>
<keyword evidence="5" id="KW-0224">Dipeptidase</keyword>
<name>A0A7W3QPV6_ACTNM</name>
<reference evidence="5 6" key="1">
    <citation type="submission" date="2020-08" db="EMBL/GenBank/DDBJ databases">
        <title>Genomic Encyclopedia of Type Strains, Phase IV (KMG-IV): sequencing the most valuable type-strain genomes for metagenomic binning, comparative biology and taxonomic classification.</title>
        <authorList>
            <person name="Goeker M."/>
        </authorList>
    </citation>
    <scope>NUCLEOTIDE SEQUENCE [LARGE SCALE GENOMIC DNA]</scope>
    <source>
        <strain evidence="5 6">DSM 44197</strain>
    </source>
</reference>
<accession>A0A7W3QPV6</accession>
<dbReference type="GO" id="GO:0008236">
    <property type="term" value="F:serine-type peptidase activity"/>
    <property type="evidence" value="ECO:0007669"/>
    <property type="project" value="UniProtKB-KW"/>
</dbReference>
<comment type="similarity">
    <text evidence="1">Belongs to the peptidase S51 family.</text>
</comment>
<dbReference type="SUPFAM" id="SSF52317">
    <property type="entry name" value="Class I glutamine amidotransferase-like"/>
    <property type="match status" value="1"/>
</dbReference>
<proteinExistence type="inferred from homology"/>
<dbReference type="Pfam" id="PF03575">
    <property type="entry name" value="Peptidase_S51"/>
    <property type="match status" value="1"/>
</dbReference>
<dbReference type="GO" id="GO:0016805">
    <property type="term" value="F:dipeptidase activity"/>
    <property type="evidence" value="ECO:0007669"/>
    <property type="project" value="UniProtKB-KW"/>
</dbReference>
<evidence type="ECO:0000256" key="4">
    <source>
        <dbReference type="ARBA" id="ARBA00022825"/>
    </source>
</evidence>
<dbReference type="InterPro" id="IPR029062">
    <property type="entry name" value="Class_I_gatase-like"/>
</dbReference>
<evidence type="ECO:0000256" key="1">
    <source>
        <dbReference type="ARBA" id="ARBA00006534"/>
    </source>
</evidence>
<dbReference type="EC" id="3.4.13.21" evidence="5"/>
<dbReference type="Gene3D" id="3.40.50.880">
    <property type="match status" value="1"/>
</dbReference>
<evidence type="ECO:0000256" key="3">
    <source>
        <dbReference type="ARBA" id="ARBA00022801"/>
    </source>
</evidence>
<dbReference type="AlphaFoldDB" id="A0A7W3QPV6"/>
<evidence type="ECO:0000313" key="5">
    <source>
        <dbReference type="EMBL" id="MBA8955032.1"/>
    </source>
</evidence>
<dbReference type="PANTHER" id="PTHR20842:SF0">
    <property type="entry name" value="ALPHA-ASPARTYL DIPEPTIDASE"/>
    <property type="match status" value="1"/>
</dbReference>
<organism evidence="5 6">
    <name type="scientific">Actinomadura namibiensis</name>
    <dbReference type="NCBI Taxonomy" id="182080"/>
    <lineage>
        <taxon>Bacteria</taxon>
        <taxon>Bacillati</taxon>
        <taxon>Actinomycetota</taxon>
        <taxon>Actinomycetes</taxon>
        <taxon>Streptosporangiales</taxon>
        <taxon>Thermomonosporaceae</taxon>
        <taxon>Actinomadura</taxon>
    </lineage>
</organism>
<keyword evidence="4" id="KW-0720">Serine protease</keyword>
<dbReference type="Proteomes" id="UP000572680">
    <property type="component" value="Unassembled WGS sequence"/>
</dbReference>
<keyword evidence="3 5" id="KW-0378">Hydrolase</keyword>
<keyword evidence="2" id="KW-0645">Protease</keyword>
<dbReference type="InterPro" id="IPR005320">
    <property type="entry name" value="Peptidase_S51"/>
</dbReference>
<protein>
    <submittedName>
        <fullName evidence="5">Dipeptidase E</fullName>
        <ecNumber evidence="5">3.4.13.21</ecNumber>
    </submittedName>
</protein>